<sequence length="467" mass="50622">MPDTPAWLTPLAVRDMAAVLDRPDFRRWAARTRATGGCAQPIHLRGSVEYRDALTGEILHRYSTAREPGGVLRVACKTRRASRCPACAETYRADTYQLVRAGLTGGKGVPETVAGHPAAFVTLTAPSFGPVHAHRLTLGGGVAACHPRRDAPRCPHGRPLSCTARHAADDPRLGEPLCAECYDYAGSVLFNALAPELWRRFTMALRRRIAKAAGLTLRELSETLTVSFAKVAEYQRRGVVHFHAVIRLDGPQGPATPPPAWASYDLLADAVGQAARAVTVTTPAAPGVPSRQLAWGTQLDVRPITTTGELTDSAVAGYIAKYATKAAECTGTLDRRIRATDDLDTLPVSPHARRLITTCLDLGRMAEMAELRLAEWAHMLGFRGHFSTKSRRYSTTLGALRQARIDHNRDHHDITTGRLPLTDDDQVLVISHWRYLGQGLTPGEALLTAALTGKPLPPITPYEGSTA</sequence>
<dbReference type="EMBL" id="BAABDO010000030">
    <property type="protein sequence ID" value="GAA4139540.1"/>
    <property type="molecule type" value="Genomic_DNA"/>
</dbReference>
<name>A0ABP7YQA7_9ACTN</name>
<gene>
    <name evidence="1" type="primary">repSA</name>
    <name evidence="1" type="ORF">GCM10022416_25890</name>
</gene>
<dbReference type="Proteomes" id="UP001500266">
    <property type="component" value="Unassembled WGS sequence"/>
</dbReference>
<proteinExistence type="predicted"/>
<accession>A0ABP7YQA7</accession>
<dbReference type="Pfam" id="PF20199">
    <property type="entry name" value="RepSA"/>
    <property type="match status" value="1"/>
</dbReference>
<evidence type="ECO:0000313" key="1">
    <source>
        <dbReference type="EMBL" id="GAA4139540.1"/>
    </source>
</evidence>
<keyword evidence="2" id="KW-1185">Reference proteome</keyword>
<reference evidence="2" key="1">
    <citation type="journal article" date="2019" name="Int. J. Syst. Evol. Microbiol.">
        <title>The Global Catalogue of Microorganisms (GCM) 10K type strain sequencing project: providing services to taxonomists for standard genome sequencing and annotation.</title>
        <authorList>
            <consortium name="The Broad Institute Genomics Platform"/>
            <consortium name="The Broad Institute Genome Sequencing Center for Infectious Disease"/>
            <person name="Wu L."/>
            <person name="Ma J."/>
        </authorList>
    </citation>
    <scope>NUCLEOTIDE SEQUENCE [LARGE SCALE GENOMIC DNA]</scope>
    <source>
        <strain evidence="2">JCM 17316</strain>
    </source>
</reference>
<organism evidence="1 2">
    <name type="scientific">Actinomadura keratinilytica</name>
    <dbReference type="NCBI Taxonomy" id="547461"/>
    <lineage>
        <taxon>Bacteria</taxon>
        <taxon>Bacillati</taxon>
        <taxon>Actinomycetota</taxon>
        <taxon>Actinomycetes</taxon>
        <taxon>Streptosporangiales</taxon>
        <taxon>Thermomonosporaceae</taxon>
        <taxon>Actinomadura</taxon>
    </lineage>
</organism>
<comment type="caution">
    <text evidence="1">The sequence shown here is derived from an EMBL/GenBank/DDBJ whole genome shotgun (WGS) entry which is preliminary data.</text>
</comment>
<protein>
    <submittedName>
        <fullName evidence="1">Replication initiator protein RepSA</fullName>
    </submittedName>
</protein>
<dbReference type="InterPro" id="IPR046828">
    <property type="entry name" value="RepSA"/>
</dbReference>
<evidence type="ECO:0000313" key="2">
    <source>
        <dbReference type="Proteomes" id="UP001500266"/>
    </source>
</evidence>